<sequence>MQELVVLSMLARQIVAVSPKDGTVRVLVNGTAETPDGIVVDPARGHIYWTNMGTPDPGAQPGQEPTFFTRNGSIERVDLDGSNRRTIVPRSTFTTGKQLTADFDAGHLYWCDREGMRVMRCDLDGSHVETLVIAGQGEDARDPRHHCVGIAIDTVCRNLYWTQKGAPKSGQGRIFRASLDMPPGRTAEDRDDIIMLLAGLPEPIDLHLDRSDPNAGLRLVWTDRGAEPDGNTLNRAVLSPAAAASPEIQAYEILARGFTEAIGLASGDGITFYVTSLRGGTVRATNVVTGEDRTIVALPPGLTGIALADLPG</sequence>
<dbReference type="Proteomes" id="UP000642993">
    <property type="component" value="Unassembled WGS sequence"/>
</dbReference>
<evidence type="ECO:0000313" key="1">
    <source>
        <dbReference type="EMBL" id="MBD8506745.1"/>
    </source>
</evidence>
<name>A0A927JDC2_9ACTN</name>
<dbReference type="InterPro" id="IPR011042">
    <property type="entry name" value="6-blade_b-propeller_TolB-like"/>
</dbReference>
<comment type="caution">
    <text evidence="1">The sequence shown here is derived from an EMBL/GenBank/DDBJ whole genome shotgun (WGS) entry which is preliminary data.</text>
</comment>
<evidence type="ECO:0000313" key="2">
    <source>
        <dbReference type="Proteomes" id="UP000642993"/>
    </source>
</evidence>
<dbReference type="PANTHER" id="PTHR46513">
    <property type="entry name" value="VITELLOGENIN RECEPTOR-LIKE PROTEIN-RELATED-RELATED"/>
    <property type="match status" value="1"/>
</dbReference>
<accession>A0A927JDC2</accession>
<dbReference type="EMBL" id="JACYWE010000005">
    <property type="protein sequence ID" value="MBD8506745.1"/>
    <property type="molecule type" value="Genomic_DNA"/>
</dbReference>
<dbReference type="SUPFAM" id="SSF63829">
    <property type="entry name" value="Calcium-dependent phosphotriesterase"/>
    <property type="match status" value="1"/>
</dbReference>
<dbReference type="SMART" id="SM00135">
    <property type="entry name" value="LY"/>
    <property type="match status" value="3"/>
</dbReference>
<evidence type="ECO:0008006" key="3">
    <source>
        <dbReference type="Google" id="ProtNLM"/>
    </source>
</evidence>
<organism evidence="1 2">
    <name type="scientific">Lolliginicoccus lacisalsi</name>
    <dbReference type="NCBI Taxonomy" id="2742202"/>
    <lineage>
        <taxon>Bacteria</taxon>
        <taxon>Bacillati</taxon>
        <taxon>Actinomycetota</taxon>
        <taxon>Actinomycetes</taxon>
        <taxon>Mycobacteriales</taxon>
        <taxon>Hoyosellaceae</taxon>
        <taxon>Lolliginicoccus</taxon>
    </lineage>
</organism>
<gene>
    <name evidence="1" type="ORF">HT102_09625</name>
</gene>
<protein>
    <recommendedName>
        <fullName evidence="3">3-hydroxyacyl-CoA dehydrogenase</fullName>
    </recommendedName>
</protein>
<dbReference type="Gene3D" id="2.120.10.30">
    <property type="entry name" value="TolB, C-terminal domain"/>
    <property type="match status" value="2"/>
</dbReference>
<dbReference type="AlphaFoldDB" id="A0A927JDC2"/>
<proteinExistence type="predicted"/>
<keyword evidence="2" id="KW-1185">Reference proteome</keyword>
<reference evidence="1" key="1">
    <citation type="submission" date="2020-09" db="EMBL/GenBank/DDBJ databases">
        <title>Hoyosella lacisalsi sp. nov., a halotolerant actinobacterium isolated from soil of Lake Gudzhirganskoe.</title>
        <authorList>
            <person name="Yang Q."/>
            <person name="Guo P.Y."/>
            <person name="Liu S.W."/>
            <person name="Li F.N."/>
            <person name="Sun C.H."/>
        </authorList>
    </citation>
    <scope>NUCLEOTIDE SEQUENCE</scope>
    <source>
        <strain evidence="1">G463</strain>
    </source>
</reference>
<dbReference type="InterPro" id="IPR050778">
    <property type="entry name" value="Cueball_EGF_LRP_Nidogen"/>
</dbReference>
<dbReference type="InterPro" id="IPR000033">
    <property type="entry name" value="LDLR_classB_rpt"/>
</dbReference>
<dbReference type="SUPFAM" id="SSF63825">
    <property type="entry name" value="YWTD domain"/>
    <property type="match status" value="1"/>
</dbReference>